<evidence type="ECO:0000313" key="3">
    <source>
        <dbReference type="Proteomes" id="UP000704176"/>
    </source>
</evidence>
<dbReference type="Pfam" id="PF07969">
    <property type="entry name" value="Amidohydro_3"/>
    <property type="match status" value="1"/>
</dbReference>
<gene>
    <name evidence="2" type="ORF">K9B37_20715</name>
</gene>
<protein>
    <submittedName>
        <fullName evidence="2">Amidohydrolase family protein</fullName>
    </submittedName>
</protein>
<dbReference type="InterPro" id="IPR052349">
    <property type="entry name" value="Metallo-hydrolase_Enzymes"/>
</dbReference>
<dbReference type="Gene3D" id="3.20.20.140">
    <property type="entry name" value="Metal-dependent hydrolases"/>
    <property type="match status" value="1"/>
</dbReference>
<dbReference type="EMBL" id="JAIRBM010000021">
    <property type="protein sequence ID" value="MBZ6078686.1"/>
    <property type="molecule type" value="Genomic_DNA"/>
</dbReference>
<sequence length="350" mass="37923">MKLAEAHCHLDKCHTADRLTPGDSLLQAIAAQEADKDRWTADDLRTRGERGLKELAATGCNFVRTHVDCRLDPTRPEAMPLAWEVLGELAQEWRSRLVLQRAALFPIESFADPTATARLAVRIARDGGALGAFVLDQSKRREGIQAMVRAATEAGIPLDFHVDEGFGAGRDGLAIIAETVREHRFSLPVLCGHASSMIDLEGDALTRRLDLVSEAGLTLVSLPTSNLYLQDRNGGTPNRRGLSRVKEALAYGIPVAFGSDNVRDAFVPFGTHDPIRALFVGALAAHLDPPFGRWLACVTRFARLGTCGASVSIENCQIDDLLLWPVASTSELVSAATRPIPIAEILQPVL</sequence>
<reference evidence="2 3" key="1">
    <citation type="submission" date="2021-09" db="EMBL/GenBank/DDBJ databases">
        <title>The complete genome sequence of a new microorganism.</title>
        <authorList>
            <person name="Zi Z."/>
        </authorList>
    </citation>
    <scope>NUCLEOTIDE SEQUENCE [LARGE SCALE GENOMIC DNA]</scope>
    <source>
        <strain evidence="2 3">WGZ8</strain>
    </source>
</reference>
<dbReference type="SUPFAM" id="SSF51556">
    <property type="entry name" value="Metallo-dependent hydrolases"/>
    <property type="match status" value="1"/>
</dbReference>
<keyword evidence="3" id="KW-1185">Reference proteome</keyword>
<evidence type="ECO:0000259" key="1">
    <source>
        <dbReference type="Pfam" id="PF07969"/>
    </source>
</evidence>
<feature type="domain" description="Amidohydrolase 3" evidence="1">
    <location>
        <begin position="40"/>
        <end position="274"/>
    </location>
</feature>
<organism evidence="2 3">
    <name type="scientific">Microvirga puerhi</name>
    <dbReference type="NCBI Taxonomy" id="2876078"/>
    <lineage>
        <taxon>Bacteria</taxon>
        <taxon>Pseudomonadati</taxon>
        <taxon>Pseudomonadota</taxon>
        <taxon>Alphaproteobacteria</taxon>
        <taxon>Hyphomicrobiales</taxon>
        <taxon>Methylobacteriaceae</taxon>
        <taxon>Microvirga</taxon>
    </lineage>
</organism>
<dbReference type="InterPro" id="IPR032466">
    <property type="entry name" value="Metal_Hydrolase"/>
</dbReference>
<comment type="caution">
    <text evidence="2">The sequence shown here is derived from an EMBL/GenBank/DDBJ whole genome shotgun (WGS) entry which is preliminary data.</text>
</comment>
<proteinExistence type="predicted"/>
<accession>A0ABS7VT01</accession>
<dbReference type="Proteomes" id="UP000704176">
    <property type="component" value="Unassembled WGS sequence"/>
</dbReference>
<name>A0ABS7VT01_9HYPH</name>
<dbReference type="PANTHER" id="PTHR32027">
    <property type="entry name" value="CYTOSINE DEAMINASE"/>
    <property type="match status" value="1"/>
</dbReference>
<dbReference type="PANTHER" id="PTHR32027:SF0">
    <property type="entry name" value="CYTOSINE DEAMINASE"/>
    <property type="match status" value="1"/>
</dbReference>
<evidence type="ECO:0000313" key="2">
    <source>
        <dbReference type="EMBL" id="MBZ6078686.1"/>
    </source>
</evidence>
<dbReference type="InterPro" id="IPR013108">
    <property type="entry name" value="Amidohydro_3"/>
</dbReference>